<name>A0ABQ4CS90_9ACTN</name>
<sequence length="136" mass="15162">MNHADRGREPVVAVCAASYFADLVPAHAFVFRLPASDSRFTVYAQAGDRYLTNAEYTLLLVPGETVPLLLAVEDVAFLRHCLRKAADRWREVEPTPAGYRAARQRFADELDRVEHLVRLLDSHLDGASGHRDGDTS</sequence>
<evidence type="ECO:0000313" key="2">
    <source>
        <dbReference type="Proteomes" id="UP000604117"/>
    </source>
</evidence>
<accession>A0ABQ4CS90</accession>
<keyword evidence="2" id="KW-1185">Reference proteome</keyword>
<comment type="caution">
    <text evidence="1">The sequence shown here is derived from an EMBL/GenBank/DDBJ whole genome shotgun (WGS) entry which is preliminary data.</text>
</comment>
<protein>
    <submittedName>
        <fullName evidence="1">Uncharacterized protein</fullName>
    </submittedName>
</protein>
<proteinExistence type="predicted"/>
<dbReference type="RefSeq" id="WP_203714486.1">
    <property type="nucleotide sequence ID" value="NZ_BONE01000027.1"/>
</dbReference>
<evidence type="ECO:0000313" key="1">
    <source>
        <dbReference type="EMBL" id="GIF74121.1"/>
    </source>
</evidence>
<gene>
    <name evidence="1" type="ORF">Asi02nite_36390</name>
</gene>
<reference evidence="1 2" key="1">
    <citation type="submission" date="2021-01" db="EMBL/GenBank/DDBJ databases">
        <title>Whole genome shotgun sequence of Asanoa siamensis NBRC 107932.</title>
        <authorList>
            <person name="Komaki H."/>
            <person name="Tamura T."/>
        </authorList>
    </citation>
    <scope>NUCLEOTIDE SEQUENCE [LARGE SCALE GENOMIC DNA]</scope>
    <source>
        <strain evidence="1 2">NBRC 107932</strain>
    </source>
</reference>
<dbReference type="Proteomes" id="UP000604117">
    <property type="component" value="Unassembled WGS sequence"/>
</dbReference>
<dbReference type="EMBL" id="BONE01000027">
    <property type="protein sequence ID" value="GIF74121.1"/>
    <property type="molecule type" value="Genomic_DNA"/>
</dbReference>
<organism evidence="1 2">
    <name type="scientific">Asanoa siamensis</name>
    <dbReference type="NCBI Taxonomy" id="926357"/>
    <lineage>
        <taxon>Bacteria</taxon>
        <taxon>Bacillati</taxon>
        <taxon>Actinomycetota</taxon>
        <taxon>Actinomycetes</taxon>
        <taxon>Micromonosporales</taxon>
        <taxon>Micromonosporaceae</taxon>
        <taxon>Asanoa</taxon>
    </lineage>
</organism>